<evidence type="ECO:0000313" key="1">
    <source>
        <dbReference type="EMBL" id="MBE1604268.1"/>
    </source>
</evidence>
<gene>
    <name evidence="1" type="ORF">HEB94_001116</name>
</gene>
<dbReference type="Proteomes" id="UP000638648">
    <property type="component" value="Unassembled WGS sequence"/>
</dbReference>
<sequence length="418" mass="45147">MTDASTAAAAPVQIAVDKGQPVRVMKVHEHLSIGTMPWGRLSRIVPDPRRAEDPKALQYASAADREQAEIRNEVQRMINRTKKGENAGDYARYIARGLRGQLGPGWTTPPFALWIPNDLEHVAAQGPFGEDVIAYLPFDVNGVLVDAETQHLAHVLLAEAPQVYGMTKEQVSNRTIAVEIYHGIDLAAARQIFHDRNLLGVIPNKTVALNSDSRDIATGIAVSIMEGVVVEHPRTRIDVPLKTLVSVNKRQLGAKDDEWMTLSTLRSFVVTALFGRAGIEMTSAAVTPEAIPTGLKEEDARDEIVHVAGVLFQAFQSQFANRTSTVIAAPAVLASLGAVAHRSLSWTTGARRPHADLVQMLSSVNWSRDPHAWDGIAGKATASGRLSLAGGVKDNGSKTATALEDSTSHAYHRIRGLA</sequence>
<reference evidence="1" key="1">
    <citation type="submission" date="2020-10" db="EMBL/GenBank/DDBJ databases">
        <title>Sequencing the genomes of 1000 actinobacteria strains.</title>
        <authorList>
            <person name="Klenk H.-P."/>
        </authorList>
    </citation>
    <scope>NUCLEOTIDE SEQUENCE</scope>
    <source>
        <strain evidence="1">DSM 45354</strain>
    </source>
</reference>
<protein>
    <recommendedName>
        <fullName evidence="3">DNA-sulfur modification-associated</fullName>
    </recommendedName>
</protein>
<dbReference type="InterPro" id="IPR017642">
    <property type="entry name" value="DNA_S_mod_DndB"/>
</dbReference>
<keyword evidence="2" id="KW-1185">Reference proteome</keyword>
<dbReference type="RefSeq" id="WP_192748848.1">
    <property type="nucleotide sequence ID" value="NZ_BAABJL010000209.1"/>
</dbReference>
<name>A0A927MS70_9ACTN</name>
<evidence type="ECO:0008006" key="3">
    <source>
        <dbReference type="Google" id="ProtNLM"/>
    </source>
</evidence>
<accession>A0A927MS70</accession>
<dbReference type="EMBL" id="JADBEM010000001">
    <property type="protein sequence ID" value="MBE1604268.1"/>
    <property type="molecule type" value="Genomic_DNA"/>
</dbReference>
<dbReference type="AlphaFoldDB" id="A0A927MS70"/>
<comment type="caution">
    <text evidence="1">The sequence shown here is derived from an EMBL/GenBank/DDBJ whole genome shotgun (WGS) entry which is preliminary data.</text>
</comment>
<proteinExistence type="predicted"/>
<organism evidence="1 2">
    <name type="scientific">Actinopolymorpha pittospori</name>
    <dbReference type="NCBI Taxonomy" id="648752"/>
    <lineage>
        <taxon>Bacteria</taxon>
        <taxon>Bacillati</taxon>
        <taxon>Actinomycetota</taxon>
        <taxon>Actinomycetes</taxon>
        <taxon>Propionibacteriales</taxon>
        <taxon>Actinopolymorphaceae</taxon>
        <taxon>Actinopolymorpha</taxon>
    </lineage>
</organism>
<evidence type="ECO:0000313" key="2">
    <source>
        <dbReference type="Proteomes" id="UP000638648"/>
    </source>
</evidence>
<dbReference type="Pfam" id="PF14072">
    <property type="entry name" value="DndB"/>
    <property type="match status" value="1"/>
</dbReference>